<accession>A0ABW8SII0</accession>
<keyword evidence="6" id="KW-0813">Transport</keyword>
<feature type="transmembrane region" description="Helical" evidence="6">
    <location>
        <begin position="226"/>
        <end position="248"/>
    </location>
</feature>
<feature type="transmembrane region" description="Helical" evidence="6">
    <location>
        <begin position="517"/>
        <end position="539"/>
    </location>
</feature>
<sequence>MDFNTIVFRMFKSNFKRYLLFFLCSAFTITIFFMYATLFTNKQFMDSRKMYYSISSCIIAPSCVIGIFSIFFIIYAQRYFNKFRKSEFGLLMVLGCTNKEIRKVILVENSLIAIISLAIGLGIGSMFSKLFYIIIIKITGLKEINFTLNFAAYLYTIVVFMAIYAVVILITIISTMHSVILDLIKGIRKVDEGRKISPLFILVGILAVIGSMMDIIFNYSPKNSVPLFRSIGVCFIGTHLVISNLVWINEKVSNFSKKLSYKNMLFNSNFKSKFGKSKNVLLINTWIIFVAIFLVSFMIVLISNARKSAIADTPYHIAYMQQSVYNNVPEDIVSNIVKNGQTKLTEHKDLNFIQYSGLFVLLSQDDLNKTLGYKFNIKPGHFINLNQIANDGYYHEINDFPGVNIELKNKSMNFITQGHYNNVIFNTDVPIFSSKFIALNNSDYLEILRSLGKNEVGIIRLFKFQDWKQTQNIVDKLNLELQKYNNKNSSKIGTDLDRLTVSSRIDSYKSNIKVGSFALFLMIFVIAIFFMASNVLLHFKLLMEFEDEKQKYKKIYKIGITKKEVSAVVNREIKILFFLPVIAGLVIAAFYVYIMCIIFGQSNAMSSSLLVGITYICLQIIIYIIYKRFYINKLLDY</sequence>
<keyword evidence="9" id="KW-1185">Reference proteome</keyword>
<feature type="transmembrane region" description="Helical" evidence="6">
    <location>
        <begin position="196"/>
        <end position="220"/>
    </location>
</feature>
<dbReference type="RefSeq" id="WP_406791510.1">
    <property type="nucleotide sequence ID" value="NZ_JBJHZX010000008.1"/>
</dbReference>
<comment type="caution">
    <text evidence="8">The sequence shown here is derived from an EMBL/GenBank/DDBJ whole genome shotgun (WGS) entry which is preliminary data.</text>
</comment>
<dbReference type="PIRSF" id="PIRSF018968">
    <property type="entry name" value="ABC_permease_BceB"/>
    <property type="match status" value="1"/>
</dbReference>
<dbReference type="InterPro" id="IPR052536">
    <property type="entry name" value="ABC-4_Integral_Memb_Prot"/>
</dbReference>
<feature type="transmembrane region" description="Helical" evidence="6">
    <location>
        <begin position="111"/>
        <end position="135"/>
    </location>
</feature>
<protein>
    <submittedName>
        <fullName evidence="8">FtsX-like permease family protein</fullName>
    </submittedName>
</protein>
<organism evidence="8 9">
    <name type="scientific">Candidatus Clostridium eludens</name>
    <dbReference type="NCBI Taxonomy" id="3381663"/>
    <lineage>
        <taxon>Bacteria</taxon>
        <taxon>Bacillati</taxon>
        <taxon>Bacillota</taxon>
        <taxon>Clostridia</taxon>
        <taxon>Eubacteriales</taxon>
        <taxon>Clostridiaceae</taxon>
        <taxon>Clostridium</taxon>
    </lineage>
</organism>
<feature type="transmembrane region" description="Helical" evidence="6">
    <location>
        <begin position="155"/>
        <end position="184"/>
    </location>
</feature>
<evidence type="ECO:0000256" key="1">
    <source>
        <dbReference type="ARBA" id="ARBA00004651"/>
    </source>
</evidence>
<comment type="subcellular location">
    <subcellularLocation>
        <location evidence="1 6">Cell membrane</location>
        <topology evidence="1 6">Multi-pass membrane protein</topology>
    </subcellularLocation>
</comment>
<evidence type="ECO:0000313" key="9">
    <source>
        <dbReference type="Proteomes" id="UP001623660"/>
    </source>
</evidence>
<feature type="transmembrane region" description="Helical" evidence="6">
    <location>
        <begin position="18"/>
        <end position="38"/>
    </location>
</feature>
<evidence type="ECO:0000256" key="3">
    <source>
        <dbReference type="ARBA" id="ARBA00022692"/>
    </source>
</evidence>
<evidence type="ECO:0000256" key="4">
    <source>
        <dbReference type="ARBA" id="ARBA00022989"/>
    </source>
</evidence>
<dbReference type="Proteomes" id="UP001623660">
    <property type="component" value="Unassembled WGS sequence"/>
</dbReference>
<feature type="transmembrane region" description="Helical" evidence="6">
    <location>
        <begin position="280"/>
        <end position="302"/>
    </location>
</feature>
<feature type="transmembrane region" description="Helical" evidence="6">
    <location>
        <begin position="575"/>
        <end position="600"/>
    </location>
</feature>
<dbReference type="PANTHER" id="PTHR46795">
    <property type="entry name" value="ABC TRANSPORTER PERMEASE-RELATED-RELATED"/>
    <property type="match status" value="1"/>
</dbReference>
<evidence type="ECO:0000313" key="8">
    <source>
        <dbReference type="EMBL" id="MFL0195393.1"/>
    </source>
</evidence>
<feature type="domain" description="ABC3 transporter permease C-terminal" evidence="7">
    <location>
        <begin position="63"/>
        <end position="177"/>
    </location>
</feature>
<evidence type="ECO:0000259" key="7">
    <source>
        <dbReference type="Pfam" id="PF02687"/>
    </source>
</evidence>
<keyword evidence="2 6" id="KW-1003">Cell membrane</keyword>
<dbReference type="EMBL" id="JBJHZX010000008">
    <property type="protein sequence ID" value="MFL0195393.1"/>
    <property type="molecule type" value="Genomic_DNA"/>
</dbReference>
<dbReference type="InterPro" id="IPR027022">
    <property type="entry name" value="ABC_permease_BceB-typ"/>
</dbReference>
<evidence type="ECO:0000256" key="2">
    <source>
        <dbReference type="ARBA" id="ARBA00022475"/>
    </source>
</evidence>
<keyword evidence="4 6" id="KW-1133">Transmembrane helix</keyword>
<name>A0ABW8SII0_9CLOT</name>
<comment type="similarity">
    <text evidence="6">Belongs to the ABC-4 integral membrane protein family.</text>
</comment>
<feature type="transmembrane region" description="Helical" evidence="6">
    <location>
        <begin position="606"/>
        <end position="626"/>
    </location>
</feature>
<evidence type="ECO:0000256" key="5">
    <source>
        <dbReference type="ARBA" id="ARBA00023136"/>
    </source>
</evidence>
<feature type="transmembrane region" description="Helical" evidence="6">
    <location>
        <begin position="50"/>
        <end position="76"/>
    </location>
</feature>
<dbReference type="InterPro" id="IPR003838">
    <property type="entry name" value="ABC3_permease_C"/>
</dbReference>
<gene>
    <name evidence="8" type="ORF">ACJDU8_07410</name>
</gene>
<dbReference type="PANTHER" id="PTHR46795:SF1">
    <property type="entry name" value="ABC TRANSPORTER PERMEASE PROTEIN"/>
    <property type="match status" value="1"/>
</dbReference>
<dbReference type="Pfam" id="PF02687">
    <property type="entry name" value="FtsX"/>
    <property type="match status" value="1"/>
</dbReference>
<evidence type="ECO:0000256" key="6">
    <source>
        <dbReference type="PIRNR" id="PIRNR018968"/>
    </source>
</evidence>
<keyword evidence="3 6" id="KW-0812">Transmembrane</keyword>
<keyword evidence="5 6" id="KW-0472">Membrane</keyword>
<reference evidence="8 9" key="1">
    <citation type="submission" date="2024-11" db="EMBL/GenBank/DDBJ databases">
        <authorList>
            <person name="Heng Y.C."/>
            <person name="Lim A.C.H."/>
            <person name="Lee J.K.Y."/>
            <person name="Kittelmann S."/>
        </authorList>
    </citation>
    <scope>NUCLEOTIDE SEQUENCE [LARGE SCALE GENOMIC DNA]</scope>
    <source>
        <strain evidence="8 9">WILCCON 0269</strain>
    </source>
</reference>
<proteinExistence type="inferred from homology"/>